<feature type="non-terminal residue" evidence="1">
    <location>
        <position position="1"/>
    </location>
</feature>
<evidence type="ECO:0000313" key="2">
    <source>
        <dbReference type="Proteomes" id="UP000789901"/>
    </source>
</evidence>
<name>A0ABN7WNB4_GIGMA</name>
<organism evidence="1 2">
    <name type="scientific">Gigaspora margarita</name>
    <dbReference type="NCBI Taxonomy" id="4874"/>
    <lineage>
        <taxon>Eukaryota</taxon>
        <taxon>Fungi</taxon>
        <taxon>Fungi incertae sedis</taxon>
        <taxon>Mucoromycota</taxon>
        <taxon>Glomeromycotina</taxon>
        <taxon>Glomeromycetes</taxon>
        <taxon>Diversisporales</taxon>
        <taxon>Gigasporaceae</taxon>
        <taxon>Gigaspora</taxon>
    </lineage>
</organism>
<accession>A0ABN7WNB4</accession>
<proteinExistence type="predicted"/>
<protein>
    <submittedName>
        <fullName evidence="1">11317_t:CDS:1</fullName>
    </submittedName>
</protein>
<keyword evidence="2" id="KW-1185">Reference proteome</keyword>
<evidence type="ECO:0000313" key="1">
    <source>
        <dbReference type="EMBL" id="CAG8836635.1"/>
    </source>
</evidence>
<reference evidence="1 2" key="1">
    <citation type="submission" date="2021-06" db="EMBL/GenBank/DDBJ databases">
        <authorList>
            <person name="Kallberg Y."/>
            <person name="Tangrot J."/>
            <person name="Rosling A."/>
        </authorList>
    </citation>
    <scope>NUCLEOTIDE SEQUENCE [LARGE SCALE GENOMIC DNA]</scope>
    <source>
        <strain evidence="1 2">120-4 pot B 10/14</strain>
    </source>
</reference>
<comment type="caution">
    <text evidence="1">The sequence shown here is derived from an EMBL/GenBank/DDBJ whole genome shotgun (WGS) entry which is preliminary data.</text>
</comment>
<gene>
    <name evidence="1" type="ORF">GMARGA_LOCUS33130</name>
</gene>
<dbReference type="EMBL" id="CAJVQB010054056">
    <property type="protein sequence ID" value="CAG8836635.1"/>
    <property type="molecule type" value="Genomic_DNA"/>
</dbReference>
<dbReference type="Proteomes" id="UP000789901">
    <property type="component" value="Unassembled WGS sequence"/>
</dbReference>
<sequence>ANLILEGYIGLDKQISTEMNIWIYLKILVLEKLVFCEVGFLEHKFDTEID</sequence>